<comment type="caution">
    <text evidence="4">The sequence shown here is derived from an EMBL/GenBank/DDBJ whole genome shotgun (WGS) entry which is preliminary data.</text>
</comment>
<dbReference type="SMART" id="SM00116">
    <property type="entry name" value="CBS"/>
    <property type="match status" value="2"/>
</dbReference>
<dbReference type="Pfam" id="PF00571">
    <property type="entry name" value="CBS"/>
    <property type="match status" value="2"/>
</dbReference>
<dbReference type="Proteomes" id="UP000227088">
    <property type="component" value="Unassembled WGS sequence"/>
</dbReference>
<name>A0A1Y5HJX2_OLEAN</name>
<evidence type="ECO:0000259" key="3">
    <source>
        <dbReference type="PROSITE" id="PS51371"/>
    </source>
</evidence>
<evidence type="ECO:0000256" key="2">
    <source>
        <dbReference type="PROSITE-ProRule" id="PRU00703"/>
    </source>
</evidence>
<dbReference type="SUPFAM" id="SSF54631">
    <property type="entry name" value="CBS-domain pair"/>
    <property type="match status" value="1"/>
</dbReference>
<evidence type="ECO:0000313" key="5">
    <source>
        <dbReference type="Proteomes" id="UP000227088"/>
    </source>
</evidence>
<accession>A0A1Y5HJX2</accession>
<gene>
    <name evidence="4" type="ORF">A9R00_11005</name>
</gene>
<dbReference type="PANTHER" id="PTHR43080:SF2">
    <property type="entry name" value="CBS DOMAIN-CONTAINING PROTEIN"/>
    <property type="match status" value="1"/>
</dbReference>
<dbReference type="PROSITE" id="PS51371">
    <property type="entry name" value="CBS"/>
    <property type="match status" value="1"/>
</dbReference>
<dbReference type="InterPro" id="IPR051257">
    <property type="entry name" value="Diverse_CBS-Domain"/>
</dbReference>
<feature type="domain" description="CBS" evidence="3">
    <location>
        <begin position="8"/>
        <end position="63"/>
    </location>
</feature>
<dbReference type="Gene3D" id="3.10.580.10">
    <property type="entry name" value="CBS-domain"/>
    <property type="match status" value="1"/>
</dbReference>
<dbReference type="AlphaFoldDB" id="A0A1Y5HJX2"/>
<protein>
    <recommendedName>
        <fullName evidence="3">CBS domain-containing protein</fullName>
    </recommendedName>
</protein>
<evidence type="ECO:0000313" key="4">
    <source>
        <dbReference type="EMBL" id="OUS37601.1"/>
    </source>
</evidence>
<dbReference type="InterPro" id="IPR046342">
    <property type="entry name" value="CBS_dom_sf"/>
</dbReference>
<dbReference type="PANTHER" id="PTHR43080">
    <property type="entry name" value="CBS DOMAIN-CONTAINING PROTEIN CBSX3, MITOCHONDRIAL"/>
    <property type="match status" value="1"/>
</dbReference>
<proteinExistence type="predicted"/>
<sequence>MPTLTEVMTPFPQLVDESTLISEAISLMTEKKYNHLPVVVNHEVVGLLSTADIKLAQMPGHRSTEFTELTVGDICRRRIYLVNLHTRLDEVLDSMAAEAWDAAVVLREGRLAGIFTSHDACRAFSAWLQKEYLPDDDPGVA</sequence>
<reference evidence="5" key="1">
    <citation type="journal article" date="2017" name="Proc. Natl. Acad. Sci. U.S.A.">
        <title>Simulation of Deepwater Horizon oil plume reveals substrate specialization within a complex community of hydrocarbon degraders.</title>
        <authorList>
            <person name="Hu P."/>
            <person name="Dubinsky E.A."/>
            <person name="Probst A.J."/>
            <person name="Wang J."/>
            <person name="Sieber C.M.K."/>
            <person name="Tom L.M."/>
            <person name="Gardinali P."/>
            <person name="Banfield J.F."/>
            <person name="Atlas R.M."/>
            <person name="Andersen G.L."/>
        </authorList>
    </citation>
    <scope>NUCLEOTIDE SEQUENCE [LARGE SCALE GENOMIC DNA]</scope>
</reference>
<evidence type="ECO:0000256" key="1">
    <source>
        <dbReference type="ARBA" id="ARBA00023122"/>
    </source>
</evidence>
<dbReference type="EMBL" id="MABE01000630">
    <property type="protein sequence ID" value="OUS37601.1"/>
    <property type="molecule type" value="Genomic_DNA"/>
</dbReference>
<keyword evidence="1 2" id="KW-0129">CBS domain</keyword>
<dbReference type="InterPro" id="IPR000644">
    <property type="entry name" value="CBS_dom"/>
</dbReference>
<organism evidence="4 5">
    <name type="scientific">Oleispira antarctica</name>
    <dbReference type="NCBI Taxonomy" id="188908"/>
    <lineage>
        <taxon>Bacteria</taxon>
        <taxon>Pseudomonadati</taxon>
        <taxon>Pseudomonadota</taxon>
        <taxon>Gammaproteobacteria</taxon>
        <taxon>Oceanospirillales</taxon>
        <taxon>Oceanospirillaceae</taxon>
        <taxon>Oleispira</taxon>
    </lineage>
</organism>